<organism evidence="5 6">
    <name type="scientific">Marivivens donghaensis</name>
    <dbReference type="NCBI Taxonomy" id="1699413"/>
    <lineage>
        <taxon>Bacteria</taxon>
        <taxon>Pseudomonadati</taxon>
        <taxon>Pseudomonadota</taxon>
        <taxon>Alphaproteobacteria</taxon>
        <taxon>Rhodobacterales</taxon>
        <taxon>Paracoccaceae</taxon>
        <taxon>Marivivens group</taxon>
        <taxon>Marivivens</taxon>
    </lineage>
</organism>
<dbReference type="Proteomes" id="UP000709466">
    <property type="component" value="Unassembled WGS sequence"/>
</dbReference>
<dbReference type="EMBL" id="JAATOP010000012">
    <property type="protein sequence ID" value="NIY73710.1"/>
    <property type="molecule type" value="Genomic_DNA"/>
</dbReference>
<keyword evidence="4" id="KW-0862">Zinc</keyword>
<comment type="caution">
    <text evidence="5">The sequence shown here is derived from an EMBL/GenBank/DDBJ whole genome shotgun (WGS) entry which is preliminary data.</text>
</comment>
<evidence type="ECO:0000256" key="4">
    <source>
        <dbReference type="ARBA" id="ARBA00022833"/>
    </source>
</evidence>
<comment type="cofactor">
    <cofactor evidence="1">
        <name>Zn(2+)</name>
        <dbReference type="ChEBI" id="CHEBI:29105"/>
    </cofactor>
</comment>
<evidence type="ECO:0000256" key="3">
    <source>
        <dbReference type="ARBA" id="ARBA00022723"/>
    </source>
</evidence>
<dbReference type="PANTHER" id="PTHR37418:SF2">
    <property type="entry name" value="3-KETO-5-AMINOHEXANOATE CLEAVAGE ENZYME"/>
    <property type="match status" value="1"/>
</dbReference>
<evidence type="ECO:0000313" key="6">
    <source>
        <dbReference type="Proteomes" id="UP000709466"/>
    </source>
</evidence>
<name>A0ABX0W131_9RHOB</name>
<evidence type="ECO:0000256" key="2">
    <source>
        <dbReference type="ARBA" id="ARBA00022679"/>
    </source>
</evidence>
<sequence length="258" mass="27968">MRPLPKIMVAPNGARLTTKDHSAVPVTIAKTVACAVACKEAGADGIHAHVRDAGQQHVLDAGAYRELIAETKLKLPDFYVQITTEAVGRYTPEEQRQLVADVEAEAVSIAVREMIAGQDDKVLRRFYHDTHAAGTAVQHILYDAGDVHKLADMVSEGIVPSDHLQALIVLGRYAPGQRSTPSDLGKPANLLLSLLPYVDWAVCAFGAEETDCLLAARKMGGKARIGFENNRINRDLTCAKDNAERVRELVASLPEEKA</sequence>
<reference evidence="5 6" key="1">
    <citation type="submission" date="2020-03" db="EMBL/GenBank/DDBJ databases">
        <title>Bacterial isolates of synthetic phycosphere.</title>
        <authorList>
            <person name="Fu H."/>
            <person name="Moran M.A."/>
        </authorList>
    </citation>
    <scope>NUCLEOTIDE SEQUENCE [LARGE SCALE GENOMIC DNA]</scope>
    <source>
        <strain evidence="5 6">HF1</strain>
    </source>
</reference>
<keyword evidence="2" id="KW-0808">Transferase</keyword>
<keyword evidence="6" id="KW-1185">Reference proteome</keyword>
<evidence type="ECO:0000256" key="1">
    <source>
        <dbReference type="ARBA" id="ARBA00001947"/>
    </source>
</evidence>
<proteinExistence type="predicted"/>
<accession>A0ABX0W131</accession>
<gene>
    <name evidence="5" type="ORF">HCZ30_14855</name>
</gene>
<keyword evidence="3" id="KW-0479">Metal-binding</keyword>
<dbReference type="RefSeq" id="WP_167639092.1">
    <property type="nucleotide sequence ID" value="NZ_JAATOP010000012.1"/>
</dbReference>
<dbReference type="InterPro" id="IPR013785">
    <property type="entry name" value="Aldolase_TIM"/>
</dbReference>
<dbReference type="Pfam" id="PF05853">
    <property type="entry name" value="BKACE"/>
    <property type="match status" value="1"/>
</dbReference>
<dbReference type="InterPro" id="IPR008567">
    <property type="entry name" value="BKACE"/>
</dbReference>
<protein>
    <submittedName>
        <fullName evidence="5">3-keto-5-aminohexanoate cleavage protein</fullName>
    </submittedName>
</protein>
<dbReference type="PANTHER" id="PTHR37418">
    <property type="entry name" value="3-KETO-5-AMINOHEXANOATE CLEAVAGE ENZYME-RELATED"/>
    <property type="match status" value="1"/>
</dbReference>
<evidence type="ECO:0000313" key="5">
    <source>
        <dbReference type="EMBL" id="NIY73710.1"/>
    </source>
</evidence>
<dbReference type="Gene3D" id="3.20.20.70">
    <property type="entry name" value="Aldolase class I"/>
    <property type="match status" value="1"/>
</dbReference>